<dbReference type="GO" id="GO:0140096">
    <property type="term" value="F:catalytic activity, acting on a protein"/>
    <property type="evidence" value="ECO:0007669"/>
    <property type="project" value="UniProtKB-ARBA"/>
</dbReference>
<evidence type="ECO:0000256" key="10">
    <source>
        <dbReference type="PIRSR" id="PIRSR001549-1"/>
    </source>
</evidence>
<dbReference type="UniPathway" id="UPA00031">
    <property type="reaction ID" value="UER00006"/>
</dbReference>
<evidence type="ECO:0000256" key="8">
    <source>
        <dbReference type="ARBA" id="ARBA00025246"/>
    </source>
</evidence>
<comment type="miscellaneous">
    <text evidence="9">This function is generally fulfilled by the C-terminal part of HisG, which is missing in some bacteria such as this one.</text>
</comment>
<keyword evidence="7 9" id="KW-0368">Histidine biosynthesis</keyword>
<dbReference type="GO" id="GO:0006427">
    <property type="term" value="P:histidyl-tRNA aminoacylation"/>
    <property type="evidence" value="ECO:0007669"/>
    <property type="project" value="TreeGrafter"/>
</dbReference>
<dbReference type="GO" id="GO:0000105">
    <property type="term" value="P:L-histidine biosynthetic process"/>
    <property type="evidence" value="ECO:0007669"/>
    <property type="project" value="UniProtKB-UniRule"/>
</dbReference>
<proteinExistence type="inferred from homology"/>
<dbReference type="SUPFAM" id="SSF55681">
    <property type="entry name" value="Class II aaRS and biotin synthetases"/>
    <property type="match status" value="1"/>
</dbReference>
<evidence type="ECO:0000256" key="4">
    <source>
        <dbReference type="ARBA" id="ARBA00020397"/>
    </source>
</evidence>
<comment type="function">
    <text evidence="8 9">Required for the first step of histidine biosynthesis. May allow the feedback regulation of ATP phosphoribosyltransferase activity by histidine.</text>
</comment>
<dbReference type="CDD" id="cd00773">
    <property type="entry name" value="HisRS-like_core"/>
    <property type="match status" value="1"/>
</dbReference>
<evidence type="ECO:0000256" key="6">
    <source>
        <dbReference type="ARBA" id="ARBA00022605"/>
    </source>
</evidence>
<dbReference type="STRING" id="1423801.FD50_GL000888"/>
<dbReference type="GeneID" id="98307013"/>
<keyword evidence="5 9" id="KW-0963">Cytoplasm</keyword>
<comment type="subunit">
    <text evidence="9">Heteromultimer composed of HisG and HisZ subunits.</text>
</comment>
<feature type="binding site" evidence="10">
    <location>
        <begin position="76"/>
        <end position="78"/>
    </location>
    <ligand>
        <name>L-histidine</name>
        <dbReference type="ChEBI" id="CHEBI:57595"/>
    </ligand>
</feature>
<feature type="binding site" evidence="10">
    <location>
        <begin position="266"/>
        <end position="267"/>
    </location>
    <ligand>
        <name>L-histidine</name>
        <dbReference type="ChEBI" id="CHEBI:57595"/>
    </ligand>
</feature>
<feature type="binding site" evidence="10">
    <location>
        <position position="118"/>
    </location>
    <ligand>
        <name>L-histidine</name>
        <dbReference type="ChEBI" id="CHEBI:57595"/>
    </ligand>
</feature>
<dbReference type="AlphaFoldDB" id="A0A0R1V4L5"/>
<feature type="binding site" evidence="10">
    <location>
        <position position="122"/>
    </location>
    <ligand>
        <name>L-histidine</name>
        <dbReference type="ChEBI" id="CHEBI:57595"/>
    </ligand>
</feature>
<dbReference type="InterPro" id="IPR004516">
    <property type="entry name" value="HisRS/HisZ"/>
</dbReference>
<name>A0A0R1V4L5_9LACO</name>
<evidence type="ECO:0000256" key="5">
    <source>
        <dbReference type="ARBA" id="ARBA00022490"/>
    </source>
</evidence>
<comment type="subcellular location">
    <subcellularLocation>
        <location evidence="1 9">Cytoplasm</location>
    </subcellularLocation>
</comment>
<dbReference type="PANTHER" id="PTHR43707:SF6">
    <property type="entry name" value="ATP PHOSPHORIBOSYLTRANSFERASE REGULATORY SUBUNIT"/>
    <property type="match status" value="1"/>
</dbReference>
<keyword evidence="12" id="KW-0436">Ligase</keyword>
<dbReference type="Gene3D" id="3.30.930.10">
    <property type="entry name" value="Bira Bifunctional Protein, Domain 2"/>
    <property type="match status" value="1"/>
</dbReference>
<keyword evidence="13" id="KW-1185">Reference proteome</keyword>
<accession>A0A0R1V4L5</accession>
<dbReference type="GO" id="GO:0005737">
    <property type="term" value="C:cytoplasm"/>
    <property type="evidence" value="ECO:0007669"/>
    <property type="project" value="UniProtKB-SubCell"/>
</dbReference>
<comment type="caution">
    <text evidence="12">The sequence shown here is derived from an EMBL/GenBank/DDBJ whole genome shotgun (WGS) entry which is preliminary data.</text>
</comment>
<dbReference type="RefSeq" id="WP_056959453.1">
    <property type="nucleotide sequence ID" value="NZ_AZFQ01000006.1"/>
</dbReference>
<comment type="similarity">
    <text evidence="3 9">Belongs to the class-II aminoacyl-tRNA synthetase family. HisZ subfamily.</text>
</comment>
<organism evidence="12 13">
    <name type="scientific">Liquorilactobacillus satsumensis DSM 16230 = JCM 12392</name>
    <dbReference type="NCBI Taxonomy" id="1423801"/>
    <lineage>
        <taxon>Bacteria</taxon>
        <taxon>Bacillati</taxon>
        <taxon>Bacillota</taxon>
        <taxon>Bacilli</taxon>
        <taxon>Lactobacillales</taxon>
        <taxon>Lactobacillaceae</taxon>
        <taxon>Liquorilactobacillus</taxon>
    </lineage>
</organism>
<gene>
    <name evidence="9" type="primary">hisZ</name>
    <name evidence="12" type="ORF">FD50_GL000888</name>
</gene>
<evidence type="ECO:0000256" key="1">
    <source>
        <dbReference type="ARBA" id="ARBA00004496"/>
    </source>
</evidence>
<dbReference type="HAMAP" id="MF_00125">
    <property type="entry name" value="HisZ"/>
    <property type="match status" value="1"/>
</dbReference>
<dbReference type="GO" id="GO:0016740">
    <property type="term" value="F:transferase activity"/>
    <property type="evidence" value="ECO:0007669"/>
    <property type="project" value="UniProtKB-ARBA"/>
</dbReference>
<evidence type="ECO:0000256" key="7">
    <source>
        <dbReference type="ARBA" id="ARBA00023102"/>
    </source>
</evidence>
<evidence type="ECO:0000313" key="12">
    <source>
        <dbReference type="EMBL" id="KRM00578.1"/>
    </source>
</evidence>
<dbReference type="PANTHER" id="PTHR43707">
    <property type="entry name" value="HISTIDYL-TRNA SYNTHETASE"/>
    <property type="match status" value="1"/>
</dbReference>
<feature type="domain" description="Class II Histidinyl-tRNA synthetase (HisRS)-like catalytic core" evidence="11">
    <location>
        <begin position="9"/>
        <end position="311"/>
    </location>
</feature>
<dbReference type="PIRSF" id="PIRSF001549">
    <property type="entry name" value="His-tRNA_synth"/>
    <property type="match status" value="1"/>
</dbReference>
<protein>
    <recommendedName>
        <fullName evidence="4 9">ATP phosphoribosyltransferase regulatory subunit</fullName>
    </recommendedName>
</protein>
<evidence type="ECO:0000256" key="2">
    <source>
        <dbReference type="ARBA" id="ARBA00004667"/>
    </source>
</evidence>
<dbReference type="GO" id="GO:0004821">
    <property type="term" value="F:histidine-tRNA ligase activity"/>
    <property type="evidence" value="ECO:0007669"/>
    <property type="project" value="TreeGrafter"/>
</dbReference>
<dbReference type="Pfam" id="PF13393">
    <property type="entry name" value="tRNA-synt_His"/>
    <property type="match status" value="1"/>
</dbReference>
<dbReference type="InterPro" id="IPR045864">
    <property type="entry name" value="aa-tRNA-synth_II/BPL/LPL"/>
</dbReference>
<comment type="pathway">
    <text evidence="2 9">Amino-acid biosynthesis; L-histidine biosynthesis; L-histidine from 5-phospho-alpha-D-ribose 1-diphosphate: step 1/9.</text>
</comment>
<evidence type="ECO:0000256" key="9">
    <source>
        <dbReference type="HAMAP-Rule" id="MF_00125"/>
    </source>
</evidence>
<dbReference type="Proteomes" id="UP000051166">
    <property type="component" value="Unassembled WGS sequence"/>
</dbReference>
<evidence type="ECO:0000259" key="11">
    <source>
        <dbReference type="Pfam" id="PF13393"/>
    </source>
</evidence>
<reference evidence="12 13" key="1">
    <citation type="journal article" date="2015" name="Genome Announc.">
        <title>Expanding the biotechnology potential of lactobacilli through comparative genomics of 213 strains and associated genera.</title>
        <authorList>
            <person name="Sun Z."/>
            <person name="Harris H.M."/>
            <person name="McCann A."/>
            <person name="Guo C."/>
            <person name="Argimon S."/>
            <person name="Zhang W."/>
            <person name="Yang X."/>
            <person name="Jeffery I.B."/>
            <person name="Cooney J.C."/>
            <person name="Kagawa T.F."/>
            <person name="Liu W."/>
            <person name="Song Y."/>
            <person name="Salvetti E."/>
            <person name="Wrobel A."/>
            <person name="Rasinkangas P."/>
            <person name="Parkhill J."/>
            <person name="Rea M.C."/>
            <person name="O'Sullivan O."/>
            <person name="Ritari J."/>
            <person name="Douillard F.P."/>
            <person name="Paul Ross R."/>
            <person name="Yang R."/>
            <person name="Briner A.E."/>
            <person name="Felis G.E."/>
            <person name="de Vos W.M."/>
            <person name="Barrangou R."/>
            <person name="Klaenhammer T.R."/>
            <person name="Caufield P.W."/>
            <person name="Cui Y."/>
            <person name="Zhang H."/>
            <person name="O'Toole P.W."/>
        </authorList>
    </citation>
    <scope>NUCLEOTIDE SEQUENCE [LARGE SCALE GENOMIC DNA]</scope>
    <source>
        <strain evidence="12 13">DSM 16230</strain>
    </source>
</reference>
<evidence type="ECO:0000256" key="3">
    <source>
        <dbReference type="ARBA" id="ARBA00005539"/>
    </source>
</evidence>
<dbReference type="EMBL" id="AZFQ01000006">
    <property type="protein sequence ID" value="KRM00578.1"/>
    <property type="molecule type" value="Genomic_DNA"/>
</dbReference>
<dbReference type="PATRIC" id="fig|1423801.4.peg.902"/>
<evidence type="ECO:0000313" key="13">
    <source>
        <dbReference type="Proteomes" id="UP000051166"/>
    </source>
</evidence>
<keyword evidence="6 9" id="KW-0028">Amino-acid biosynthesis</keyword>
<sequence length="384" mass="43847">MHKVSLPLGMRDEFGMQAYKKHQLEKMLEQLLQQHDFMRIDTPLLEYQEVFADFDLKQRRAYHLVDNNEAVVLRPDLTLPIARFLATNNFDLPRKFYYVGERFKIAKSLSGKYNQMTQAGIEIVGYTSLKAELECFFLINCLSRKFLQGRVRIELGDACFADAVLDSLTKDAALKAAIKKQLYQKNIPQYQKMIAPFVTGKQGQFLQKWPRLFGDEATVLQQVSQFALPAAAQLIINKLERVAHWLKQLPEQPVSLDLSAAPPQTYYTGITFKGFSDDISDYLFSGGRYDHLLESFQKKAEPAVGMGIDLELLTKVADFDIPKPKADLLFFEPEQLSEVVQICQQHPNLTLCLERDLQSAQQTAATKHVKLFRIDKEGKISDAT</sequence>
<dbReference type="InterPro" id="IPR004517">
    <property type="entry name" value="HisZ"/>
</dbReference>
<dbReference type="InterPro" id="IPR041715">
    <property type="entry name" value="HisRS-like_core"/>
</dbReference>
<dbReference type="OrthoDB" id="9800814at2"/>